<organism evidence="1 2">
    <name type="scientific">Eikenella halliae</name>
    <dbReference type="NCBI Taxonomy" id="1795832"/>
    <lineage>
        <taxon>Bacteria</taxon>
        <taxon>Pseudomonadati</taxon>
        <taxon>Pseudomonadota</taxon>
        <taxon>Betaproteobacteria</taxon>
        <taxon>Neisseriales</taxon>
        <taxon>Neisseriaceae</taxon>
        <taxon>Eikenella</taxon>
    </lineage>
</organism>
<dbReference type="OrthoDB" id="8614049at2"/>
<dbReference type="EMBL" id="LXSQ01000006">
    <property type="protein sequence ID" value="OAM44300.1"/>
    <property type="molecule type" value="Genomic_DNA"/>
</dbReference>
<dbReference type="AlphaFoldDB" id="A0A1B6W119"/>
<dbReference type="RefSeq" id="WP_064088930.1">
    <property type="nucleotide sequence ID" value="NZ_LXSQ01000006.1"/>
</dbReference>
<dbReference type="Proteomes" id="UP000077726">
    <property type="component" value="Unassembled WGS sequence"/>
</dbReference>
<evidence type="ECO:0000313" key="2">
    <source>
        <dbReference type="Proteomes" id="UP000077726"/>
    </source>
</evidence>
<protein>
    <submittedName>
        <fullName evidence="1">Uncharacterized protein</fullName>
    </submittedName>
</protein>
<sequence length="95" mass="10939">MNEIKTILSMVQELHNNQQRGRLAGLTEDSAILIDTADIAEMMNYSYSHTYNKIVCRPDFPAPVDPEKRQRGSGKKNRRWIAGDVVKYIKSCRQQ</sequence>
<comment type="caution">
    <text evidence="1">The sequence shown here is derived from an EMBL/GenBank/DDBJ whole genome shotgun (WGS) entry which is preliminary data.</text>
</comment>
<evidence type="ECO:0000313" key="1">
    <source>
        <dbReference type="EMBL" id="OAM44300.1"/>
    </source>
</evidence>
<accession>A0A1B6W119</accession>
<keyword evidence="2" id="KW-1185">Reference proteome</keyword>
<name>A0A1B6W119_9NEIS</name>
<reference evidence="2" key="1">
    <citation type="submission" date="2016-05" db="EMBL/GenBank/DDBJ databases">
        <title>Draft genome of Corynebacterium afermentans subsp. afermentans LCDC 88199T.</title>
        <authorList>
            <person name="Bernier A.-M."/>
            <person name="Bernard K."/>
        </authorList>
    </citation>
    <scope>NUCLEOTIDE SEQUENCE [LARGE SCALE GENOMIC DNA]</scope>
    <source>
        <strain evidence="2">NML130454</strain>
    </source>
</reference>
<gene>
    <name evidence="1" type="ORF">A7Q00_01760</name>
</gene>
<dbReference type="STRING" id="1795832.A7Q00_01760"/>
<proteinExistence type="predicted"/>